<dbReference type="GO" id="GO:0007020">
    <property type="term" value="P:microtubule nucleation"/>
    <property type="evidence" value="ECO:0007669"/>
    <property type="project" value="InterPro"/>
</dbReference>
<dbReference type="AlphaFoldDB" id="A0A4Z1PEI2"/>
<dbReference type="GO" id="GO:0051225">
    <property type="term" value="P:spindle assembly"/>
    <property type="evidence" value="ECO:0007669"/>
    <property type="project" value="TreeGrafter"/>
</dbReference>
<dbReference type="GO" id="GO:0043015">
    <property type="term" value="F:gamma-tubulin binding"/>
    <property type="evidence" value="ECO:0007669"/>
    <property type="project" value="InterPro"/>
</dbReference>
<comment type="similarity">
    <text evidence="2 6">Belongs to the TUBGCP family.</text>
</comment>
<feature type="domain" description="Gamma tubulin complex component protein N-terminal" evidence="9">
    <location>
        <begin position="2"/>
        <end position="306"/>
    </location>
</feature>
<evidence type="ECO:0000256" key="4">
    <source>
        <dbReference type="ARBA" id="ARBA00022701"/>
    </source>
</evidence>
<sequence length="752" mass="83152">MLHEILLSLSGHPSVLFDAPKPADDDQLEFPLLSPQERALLSSVGRLSRLHRQVRDHAATISASHPSIICRAVATSITTVHLARFQQTILDVEAKILKKDASSVGAYNIVPLAGVVGEFDEWTRLMGWYWELACFIQPVKSLKGTTCTGSGLIDKLRQEAQTGYPDIEEASLSLGKVAETAWLRQLSTWVLYGRLPAFGTQDFFLKQIEGPSVAPEYEMTTSLLPKFVTPDTASSILFIGKSLNHIRVKGVSQDAENVRKAGSELDLLPTHLRYLSQLALPISSAALANAIASIRLSLSRNTLQQLLPLPKIIQLLSLLREFFLLGRGEFAVSLINEADERIRSRNRAASTKPPEHLKGLLIKEAELTTLLNKTFTVLSSYVDDEEGVDDTLELARSLLHLTLSKPTSKSKPPTLLPQLISASFSDFLLPAETNLTLDIPSPYDLFISPIETATYSALQNYLLSIRRAHMRLSDLWRQTLLRRVHPAPLGPPASCSDFGAKVLATKCERAKRRNRSMRIVWATCSAAVFLLGEMSSYFEGEVAGEAWEHLHAWMVQEDARPTSGHVQNASTDLSTSINRLNLTRSNRASKEPPEEKQPHDPQTLTNSHIAFLKSLTRSLLLTDLPFTSSLRSLLQSIDGLVAHLHHLQSIQESRDLEEDEGIISDVMVNLETEEKECWREVTRGVSRVDTGCKAIVDRLRELDQSDDKGVGGDESGYTEEGGFVPWRGGGVERLLMRLERSGGGGEGGEDDI</sequence>
<proteinExistence type="inferred from homology"/>
<comment type="caution">
    <text evidence="10">The sequence shown here is derived from an EMBL/GenBank/DDBJ whole genome shotgun (WGS) entry which is preliminary data.</text>
</comment>
<dbReference type="InterPro" id="IPR041470">
    <property type="entry name" value="GCP_N"/>
</dbReference>
<evidence type="ECO:0000256" key="7">
    <source>
        <dbReference type="SAM" id="MobiDB-lite"/>
    </source>
</evidence>
<dbReference type="GO" id="GO:0005874">
    <property type="term" value="C:microtubule"/>
    <property type="evidence" value="ECO:0007669"/>
    <property type="project" value="UniProtKB-KW"/>
</dbReference>
<dbReference type="GO" id="GO:0051321">
    <property type="term" value="P:meiotic cell cycle"/>
    <property type="evidence" value="ECO:0007669"/>
    <property type="project" value="TreeGrafter"/>
</dbReference>
<keyword evidence="3 6" id="KW-0963">Cytoplasm</keyword>
<feature type="region of interest" description="Disordered" evidence="7">
    <location>
        <begin position="704"/>
        <end position="724"/>
    </location>
</feature>
<evidence type="ECO:0000256" key="3">
    <source>
        <dbReference type="ARBA" id="ARBA00022490"/>
    </source>
</evidence>
<evidence type="ECO:0000256" key="6">
    <source>
        <dbReference type="RuleBase" id="RU363050"/>
    </source>
</evidence>
<evidence type="ECO:0000256" key="5">
    <source>
        <dbReference type="ARBA" id="ARBA00023212"/>
    </source>
</evidence>
<comment type="subcellular location">
    <subcellularLocation>
        <location evidence="1 6">Cytoplasm</location>
        <location evidence="1 6">Cytoskeleton</location>
        <location evidence="1 6">Microtubule organizing center</location>
    </subcellularLocation>
</comment>
<keyword evidence="11" id="KW-1185">Reference proteome</keyword>
<reference evidence="10 11" key="1">
    <citation type="submission" date="2019-04" db="EMBL/GenBank/DDBJ databases">
        <title>High contiguity whole genome sequence and gene annotation resource for two Venturia nashicola isolates.</title>
        <authorList>
            <person name="Prokchorchik M."/>
            <person name="Won K."/>
            <person name="Lee Y."/>
            <person name="Choi E.D."/>
            <person name="Segonzac C."/>
            <person name="Sohn K.H."/>
        </authorList>
    </citation>
    <scope>NUCLEOTIDE SEQUENCE [LARGE SCALE GENOMIC DNA]</scope>
    <source>
        <strain evidence="10 11">PRI2</strain>
    </source>
</reference>
<protein>
    <recommendedName>
        <fullName evidence="6">Spindle pole body component</fullName>
    </recommendedName>
</protein>
<gene>
    <name evidence="10" type="ORF">E6O75_ATG00682</name>
</gene>
<evidence type="ECO:0000313" key="10">
    <source>
        <dbReference type="EMBL" id="TID27915.1"/>
    </source>
</evidence>
<dbReference type="GO" id="GO:0000922">
    <property type="term" value="C:spindle pole"/>
    <property type="evidence" value="ECO:0007669"/>
    <property type="project" value="InterPro"/>
</dbReference>
<dbReference type="InterPro" id="IPR042241">
    <property type="entry name" value="GCP_C_sf"/>
</dbReference>
<evidence type="ECO:0000259" key="9">
    <source>
        <dbReference type="Pfam" id="PF17681"/>
    </source>
</evidence>
<dbReference type="Pfam" id="PF17681">
    <property type="entry name" value="GCP_N_terminal"/>
    <property type="match status" value="1"/>
</dbReference>
<keyword evidence="4 6" id="KW-0493">Microtubule</keyword>
<dbReference type="EMBL" id="SNSC02000001">
    <property type="protein sequence ID" value="TID27915.1"/>
    <property type="molecule type" value="Genomic_DNA"/>
</dbReference>
<keyword evidence="5 6" id="KW-0206">Cytoskeleton</keyword>
<dbReference type="Proteomes" id="UP000298493">
    <property type="component" value="Unassembled WGS sequence"/>
</dbReference>
<dbReference type="STRING" id="86259.A0A4Z1PEI2"/>
<dbReference type="InterPro" id="IPR040457">
    <property type="entry name" value="GCP_C"/>
</dbReference>
<evidence type="ECO:0000256" key="2">
    <source>
        <dbReference type="ARBA" id="ARBA00010337"/>
    </source>
</evidence>
<organism evidence="10 11">
    <name type="scientific">Venturia nashicola</name>
    <dbReference type="NCBI Taxonomy" id="86259"/>
    <lineage>
        <taxon>Eukaryota</taxon>
        <taxon>Fungi</taxon>
        <taxon>Dikarya</taxon>
        <taxon>Ascomycota</taxon>
        <taxon>Pezizomycotina</taxon>
        <taxon>Dothideomycetes</taxon>
        <taxon>Pleosporomycetidae</taxon>
        <taxon>Venturiales</taxon>
        <taxon>Venturiaceae</taxon>
        <taxon>Venturia</taxon>
    </lineage>
</organism>
<dbReference type="GO" id="GO:0044732">
    <property type="term" value="C:mitotic spindle pole body"/>
    <property type="evidence" value="ECO:0007669"/>
    <property type="project" value="TreeGrafter"/>
</dbReference>
<feature type="compositionally biased region" description="Basic and acidic residues" evidence="7">
    <location>
        <begin position="588"/>
        <end position="599"/>
    </location>
</feature>
<name>A0A4Z1PEI2_9PEZI</name>
<dbReference type="Pfam" id="PF04130">
    <property type="entry name" value="GCP_C_terminal"/>
    <property type="match status" value="1"/>
</dbReference>
<dbReference type="GO" id="GO:0000278">
    <property type="term" value="P:mitotic cell cycle"/>
    <property type="evidence" value="ECO:0007669"/>
    <property type="project" value="TreeGrafter"/>
</dbReference>
<dbReference type="InterPro" id="IPR007259">
    <property type="entry name" value="GCP"/>
</dbReference>
<evidence type="ECO:0000313" key="11">
    <source>
        <dbReference type="Proteomes" id="UP000298493"/>
    </source>
</evidence>
<dbReference type="PANTHER" id="PTHR19302:SF27">
    <property type="entry name" value="GAMMA-TUBULIN COMPLEX COMPONENT 4"/>
    <property type="match status" value="1"/>
</dbReference>
<dbReference type="PANTHER" id="PTHR19302">
    <property type="entry name" value="GAMMA TUBULIN COMPLEX PROTEIN"/>
    <property type="match status" value="1"/>
</dbReference>
<evidence type="ECO:0000256" key="1">
    <source>
        <dbReference type="ARBA" id="ARBA00004267"/>
    </source>
</evidence>
<dbReference type="Gene3D" id="1.20.120.1900">
    <property type="entry name" value="Gamma-tubulin complex, C-terminal domain"/>
    <property type="match status" value="1"/>
</dbReference>
<dbReference type="GO" id="GO:0051011">
    <property type="term" value="F:microtubule minus-end binding"/>
    <property type="evidence" value="ECO:0007669"/>
    <property type="project" value="TreeGrafter"/>
</dbReference>
<feature type="domain" description="Gamma tubulin complex component C-terminal" evidence="8">
    <location>
        <begin position="316"/>
        <end position="702"/>
    </location>
</feature>
<accession>A0A4Z1PEI2</accession>
<dbReference type="GO" id="GO:0031122">
    <property type="term" value="P:cytoplasmic microtubule organization"/>
    <property type="evidence" value="ECO:0007669"/>
    <property type="project" value="TreeGrafter"/>
</dbReference>
<feature type="region of interest" description="Disordered" evidence="7">
    <location>
        <begin position="580"/>
        <end position="604"/>
    </location>
</feature>
<dbReference type="GO" id="GO:0000930">
    <property type="term" value="C:gamma-tubulin complex"/>
    <property type="evidence" value="ECO:0007669"/>
    <property type="project" value="TreeGrafter"/>
</dbReference>
<evidence type="ECO:0000259" key="8">
    <source>
        <dbReference type="Pfam" id="PF04130"/>
    </source>
</evidence>